<protein>
    <submittedName>
        <fullName evidence="1">Uncharacterized protein</fullName>
    </submittedName>
</protein>
<keyword evidence="2" id="KW-1185">Reference proteome</keyword>
<evidence type="ECO:0000313" key="1">
    <source>
        <dbReference type="EMBL" id="KAJ8132595.1"/>
    </source>
</evidence>
<evidence type="ECO:0000313" key="2">
    <source>
        <dbReference type="Proteomes" id="UP001153332"/>
    </source>
</evidence>
<sequence>MCVYVAAGDEDGGSETRSMRPATEGIFANILEGVGPWYAQVVEDKPTMLKLQLQRTKSAWEPSHGLEGTSAA</sequence>
<reference evidence="1" key="1">
    <citation type="submission" date="2022-12" db="EMBL/GenBank/DDBJ databases">
        <title>Genome Sequence of Lasiodiplodia mahajangana.</title>
        <authorList>
            <person name="Buettner E."/>
        </authorList>
    </citation>
    <scope>NUCLEOTIDE SEQUENCE</scope>
    <source>
        <strain evidence="1">VT137</strain>
    </source>
</reference>
<comment type="caution">
    <text evidence="1">The sequence shown here is derived from an EMBL/GenBank/DDBJ whole genome shotgun (WGS) entry which is preliminary data.</text>
</comment>
<dbReference type="Proteomes" id="UP001153332">
    <property type="component" value="Unassembled WGS sequence"/>
</dbReference>
<accession>A0ACC2JYV5</accession>
<proteinExistence type="predicted"/>
<organism evidence="1 2">
    <name type="scientific">Lasiodiplodia mahajangana</name>
    <dbReference type="NCBI Taxonomy" id="1108764"/>
    <lineage>
        <taxon>Eukaryota</taxon>
        <taxon>Fungi</taxon>
        <taxon>Dikarya</taxon>
        <taxon>Ascomycota</taxon>
        <taxon>Pezizomycotina</taxon>
        <taxon>Dothideomycetes</taxon>
        <taxon>Dothideomycetes incertae sedis</taxon>
        <taxon>Botryosphaeriales</taxon>
        <taxon>Botryosphaeriaceae</taxon>
        <taxon>Lasiodiplodia</taxon>
    </lineage>
</organism>
<gene>
    <name evidence="1" type="ORF">O1611_g1029</name>
</gene>
<dbReference type="EMBL" id="JAPUUL010000108">
    <property type="protein sequence ID" value="KAJ8132595.1"/>
    <property type="molecule type" value="Genomic_DNA"/>
</dbReference>
<name>A0ACC2JYV5_9PEZI</name>